<evidence type="ECO:0000256" key="2">
    <source>
        <dbReference type="ARBA" id="ARBA00022723"/>
    </source>
</evidence>
<dbReference type="InterPro" id="IPR036236">
    <property type="entry name" value="Znf_C2H2_sf"/>
</dbReference>
<keyword evidence="12" id="KW-1185">Reference proteome</keyword>
<dbReference type="PROSITE" id="PS50808">
    <property type="entry name" value="ZF_BED"/>
    <property type="match status" value="1"/>
</dbReference>
<dbReference type="InterPro" id="IPR012337">
    <property type="entry name" value="RNaseH-like_sf"/>
</dbReference>
<evidence type="ECO:0000256" key="6">
    <source>
        <dbReference type="ARBA" id="ARBA00023163"/>
    </source>
</evidence>
<evidence type="ECO:0000256" key="3">
    <source>
        <dbReference type="ARBA" id="ARBA00022771"/>
    </source>
</evidence>
<feature type="compositionally biased region" description="Polar residues" evidence="9">
    <location>
        <begin position="21"/>
        <end position="47"/>
    </location>
</feature>
<dbReference type="SUPFAM" id="SSF53098">
    <property type="entry name" value="Ribonuclease H-like"/>
    <property type="match status" value="1"/>
</dbReference>
<evidence type="ECO:0000256" key="5">
    <source>
        <dbReference type="ARBA" id="ARBA00023015"/>
    </source>
</evidence>
<feature type="region of interest" description="Disordered" evidence="9">
    <location>
        <begin position="1"/>
        <end position="76"/>
    </location>
</feature>
<dbReference type="Proteomes" id="UP000663828">
    <property type="component" value="Unassembled WGS sequence"/>
</dbReference>
<evidence type="ECO:0000256" key="1">
    <source>
        <dbReference type="ARBA" id="ARBA00004123"/>
    </source>
</evidence>
<dbReference type="PANTHER" id="PTHR46481">
    <property type="entry name" value="ZINC FINGER BED DOMAIN-CONTAINING PROTEIN 4"/>
    <property type="match status" value="1"/>
</dbReference>
<keyword evidence="6" id="KW-0804">Transcription</keyword>
<keyword evidence="2" id="KW-0479">Metal-binding</keyword>
<name>A0A815ZP91_ADIRI</name>
<dbReference type="SMART" id="SM00614">
    <property type="entry name" value="ZnF_BED"/>
    <property type="match status" value="1"/>
</dbReference>
<evidence type="ECO:0000256" key="7">
    <source>
        <dbReference type="ARBA" id="ARBA00023242"/>
    </source>
</evidence>
<evidence type="ECO:0000256" key="8">
    <source>
        <dbReference type="PROSITE-ProRule" id="PRU00027"/>
    </source>
</evidence>
<keyword evidence="3 8" id="KW-0863">Zinc-finger</keyword>
<keyword evidence="4" id="KW-0862">Zinc</keyword>
<reference evidence="11" key="1">
    <citation type="submission" date="2021-02" db="EMBL/GenBank/DDBJ databases">
        <authorList>
            <person name="Nowell W R."/>
        </authorList>
    </citation>
    <scope>NUCLEOTIDE SEQUENCE</scope>
</reference>
<gene>
    <name evidence="11" type="ORF">XAT740_LOCUS45930</name>
</gene>
<dbReference type="Pfam" id="PF02892">
    <property type="entry name" value="zf-BED"/>
    <property type="match status" value="1"/>
</dbReference>
<comment type="subcellular location">
    <subcellularLocation>
        <location evidence="1">Nucleus</location>
    </subcellularLocation>
</comment>
<organism evidence="11 12">
    <name type="scientific">Adineta ricciae</name>
    <name type="common">Rotifer</name>
    <dbReference type="NCBI Taxonomy" id="249248"/>
    <lineage>
        <taxon>Eukaryota</taxon>
        <taxon>Metazoa</taxon>
        <taxon>Spiralia</taxon>
        <taxon>Gnathifera</taxon>
        <taxon>Rotifera</taxon>
        <taxon>Eurotatoria</taxon>
        <taxon>Bdelloidea</taxon>
        <taxon>Adinetida</taxon>
        <taxon>Adinetidae</taxon>
        <taxon>Adineta</taxon>
    </lineage>
</organism>
<sequence length="821" mass="93149">MAPKRAKRVVNVTTNSNDNNHLSFQTQVAGSGYQSKSFTTNQSSTQGIAGLTTGAEGGEDENQENRSDSQLQSVNKRHSDVWEYMKKHDNDKASCNRCGAVLSRKNGGTTGLRKHLHQMHKMNQFAASSVTKKSQGIRFPSEMKKKLDTLVVECVIEDGRSFDDLRRSGLLKIFKQVAPGYTPPHRQTVQKRLVRLYSEHKRRLINRLSTVSWIAMTCDFWSDKRLYSYLCITGHYITSNFEPKSEVLAFSSFEQRHYSTNIAHTLQEKLKELNILEKTTTITTDGAANMVKTFESFRSGIKRVGCIAHRLHLTVCNSLGLWMRKKKQPASSSITTAASTIAALDPDDSDEEDYTDDGCLSPTVLFNKNIVRSSDDSQLSMDVDDDAMSVGSNDEDQLVIDDDIVEDEFDDSCADLVDNWSQDVVVEFDPSTCVAEQTSIGLLMKKCRTFVKLVNKSSILKGYVDKLKKEFKVKRSLQMDCKSRWSSTHYLLQTMTTYKKLINRLYSEKHDIGLNDKQVKKLISIELDKLDWTTIEAIERVLHPFAKATKLVSGKQYPTIGISYFAISQIREYLEDEQSSDSSDPDILSRLKQLLIFYMEKYFEKDVDQWNLLKKHAYFDPVGFGVLQRAERRAIERELTELYEKVASEAVDNTENEMDGPLSSNNTSTYIPRDSKRSRMIDFLDSMDRKKVASLPVRRSNSRNSLGEELSIYRSLAQKRYNEVVEGVDDGDAMDFWRLHHAQLKILSTMAVRFLCTPANRRHLVDDNTSIPIPISSTPIPSIPKLTNITLLPIPTIPSIPKPKSIGIATCLYLIIIKLLS</sequence>
<keyword evidence="7" id="KW-0539">Nucleus</keyword>
<feature type="compositionally biased region" description="Low complexity" evidence="9">
    <location>
        <begin position="9"/>
        <end position="20"/>
    </location>
</feature>
<dbReference type="GO" id="GO:0009791">
    <property type="term" value="P:post-embryonic development"/>
    <property type="evidence" value="ECO:0007669"/>
    <property type="project" value="UniProtKB-ARBA"/>
</dbReference>
<dbReference type="InterPro" id="IPR003656">
    <property type="entry name" value="Znf_BED"/>
</dbReference>
<dbReference type="SUPFAM" id="SSF57667">
    <property type="entry name" value="beta-beta-alpha zinc fingers"/>
    <property type="match status" value="1"/>
</dbReference>
<evidence type="ECO:0000259" key="10">
    <source>
        <dbReference type="PROSITE" id="PS50808"/>
    </source>
</evidence>
<dbReference type="EMBL" id="CAJNOR010006080">
    <property type="protein sequence ID" value="CAF1585024.1"/>
    <property type="molecule type" value="Genomic_DNA"/>
</dbReference>
<comment type="caution">
    <text evidence="11">The sequence shown here is derived from an EMBL/GenBank/DDBJ whole genome shotgun (WGS) entry which is preliminary data.</text>
</comment>
<evidence type="ECO:0000313" key="12">
    <source>
        <dbReference type="Proteomes" id="UP000663828"/>
    </source>
</evidence>
<dbReference type="GO" id="GO:0005634">
    <property type="term" value="C:nucleus"/>
    <property type="evidence" value="ECO:0007669"/>
    <property type="project" value="UniProtKB-SubCell"/>
</dbReference>
<evidence type="ECO:0000256" key="4">
    <source>
        <dbReference type="ARBA" id="ARBA00022833"/>
    </source>
</evidence>
<dbReference type="InterPro" id="IPR052035">
    <property type="entry name" value="ZnF_BED_domain_contain"/>
</dbReference>
<keyword evidence="5" id="KW-0805">Transcription regulation</keyword>
<evidence type="ECO:0000256" key="9">
    <source>
        <dbReference type="SAM" id="MobiDB-lite"/>
    </source>
</evidence>
<accession>A0A815ZP91</accession>
<dbReference type="GO" id="GO:0008270">
    <property type="term" value="F:zinc ion binding"/>
    <property type="evidence" value="ECO:0007669"/>
    <property type="project" value="UniProtKB-KW"/>
</dbReference>
<feature type="domain" description="BED-type" evidence="10">
    <location>
        <begin position="76"/>
        <end position="127"/>
    </location>
</feature>
<dbReference type="AlphaFoldDB" id="A0A815ZP91"/>
<protein>
    <recommendedName>
        <fullName evidence="10">BED-type domain-containing protein</fullName>
    </recommendedName>
</protein>
<dbReference type="PANTHER" id="PTHR46481:SF10">
    <property type="entry name" value="ZINC FINGER BED DOMAIN-CONTAINING PROTEIN 39"/>
    <property type="match status" value="1"/>
</dbReference>
<dbReference type="GO" id="GO:0003677">
    <property type="term" value="F:DNA binding"/>
    <property type="evidence" value="ECO:0007669"/>
    <property type="project" value="InterPro"/>
</dbReference>
<proteinExistence type="predicted"/>
<evidence type="ECO:0000313" key="11">
    <source>
        <dbReference type="EMBL" id="CAF1585024.1"/>
    </source>
</evidence>